<evidence type="ECO:0000256" key="8">
    <source>
        <dbReference type="SAM" id="MobiDB-lite"/>
    </source>
</evidence>
<comment type="similarity">
    <text evidence="7">Belongs to the transglycosylase MltG family.</text>
</comment>
<dbReference type="GO" id="GO:0008932">
    <property type="term" value="F:lytic endotransglycosylase activity"/>
    <property type="evidence" value="ECO:0007669"/>
    <property type="project" value="UniProtKB-UniRule"/>
</dbReference>
<feature type="compositionally biased region" description="Low complexity" evidence="8">
    <location>
        <begin position="62"/>
        <end position="71"/>
    </location>
</feature>
<feature type="compositionally biased region" description="Gly residues" evidence="8">
    <location>
        <begin position="209"/>
        <end position="220"/>
    </location>
</feature>
<feature type="compositionally biased region" description="Low complexity" evidence="8">
    <location>
        <begin position="78"/>
        <end position="98"/>
    </location>
</feature>
<evidence type="ECO:0000256" key="2">
    <source>
        <dbReference type="ARBA" id="ARBA00022692"/>
    </source>
</evidence>
<dbReference type="AlphaFoldDB" id="A0A5N6A1G6"/>
<evidence type="ECO:0000313" key="10">
    <source>
        <dbReference type="Proteomes" id="UP000314251"/>
    </source>
</evidence>
<organism evidence="9 10">
    <name type="scientific">Streptomyces mimosae</name>
    <dbReference type="NCBI Taxonomy" id="2586635"/>
    <lineage>
        <taxon>Bacteria</taxon>
        <taxon>Bacillati</taxon>
        <taxon>Actinomycetota</taxon>
        <taxon>Actinomycetes</taxon>
        <taxon>Kitasatosporales</taxon>
        <taxon>Streptomycetaceae</taxon>
        <taxon>Streptomyces</taxon>
    </lineage>
</organism>
<dbReference type="Proteomes" id="UP000314251">
    <property type="component" value="Unassembled WGS sequence"/>
</dbReference>
<dbReference type="GO" id="GO:0071555">
    <property type="term" value="P:cell wall organization"/>
    <property type="evidence" value="ECO:0007669"/>
    <property type="project" value="UniProtKB-KW"/>
</dbReference>
<protein>
    <recommendedName>
        <fullName evidence="7">Endolytic murein transglycosylase</fullName>
        <ecNumber evidence="7">4.2.2.29</ecNumber>
    </recommendedName>
    <alternativeName>
        <fullName evidence="7">Peptidoglycan lytic transglycosylase</fullName>
    </alternativeName>
    <alternativeName>
        <fullName evidence="7">Peptidoglycan polymerization terminase</fullName>
    </alternativeName>
</protein>
<dbReference type="Pfam" id="PF02618">
    <property type="entry name" value="YceG"/>
    <property type="match status" value="1"/>
</dbReference>
<sequence length="685" mass="72452">MTDYGRGSGSEPWYPEDPLYGERNWPGGPEGYDPNGQGQGQPPGGAGDFGGYGAPGQGGQQAGYPQGYQDPSYSDPSYQDPGYPGHQGQPGPGYQDPGYQGGQPGWDTGAHQHPPHRQEQGYPSGGYPNQGGHGGDTYGGQGQGGQGGQGYDTGGYDTSGYDTGSYSTGGYNTGGYQGGSYDTGSYDTGSYDTGGYQAGGYDTGSYRAGQGGQGGQGYDTGGYASPGYDTGARGAVPHQGQGVPHGHAPPPGQRGPAEHPQGATQAMPAVEVPHARDGEHPRGNGGGDGPGPDPETGWDPGPDQGESDFFRRTNEDDDRDYRDDRGERDDDGGRRGGSGRRRGCGCLLLVAVVVGGVGGAGWYGYQFYQDRFGPAPDFEGEGHGEVEVEIPAGSVLSQMGNILKEAGVVKSHDAFVEAAEAAEASIQPGVYTLRQEMSAEAAVAALTDPEALNVLTIPEGKRATEIYTLIDERLGLEEGATEEVAETADLGLPDWAEGDPEGFLFPARYDVGGETTPEELLTEMVERAEAEFDGISLETAAEQLGHTPREVLTIASLIQAEAQEDEEFGKVSRVIYNRLDIDMRLQFDSTINYALGRDTLDVSIEDTQLDSPYNTYVEYGLPPGPIDNPGHQALEAALNPTEGDWLFFVTVEPGDTRFTADDEEHERNVQDFNEAQERAREEGDG</sequence>
<dbReference type="RefSeq" id="WP_139671038.1">
    <property type="nucleotide sequence ID" value="NZ_VDLY02000014.1"/>
</dbReference>
<name>A0A5N6A1G6_9ACTN</name>
<feature type="region of interest" description="Disordered" evidence="8">
    <location>
        <begin position="1"/>
        <end position="339"/>
    </location>
</feature>
<evidence type="ECO:0000256" key="6">
    <source>
        <dbReference type="ARBA" id="ARBA00023316"/>
    </source>
</evidence>
<keyword evidence="5 7" id="KW-0456">Lyase</keyword>
<evidence type="ECO:0000256" key="1">
    <source>
        <dbReference type="ARBA" id="ARBA00022475"/>
    </source>
</evidence>
<feature type="compositionally biased region" description="Low complexity" evidence="8">
    <location>
        <begin position="294"/>
        <end position="303"/>
    </location>
</feature>
<dbReference type="Gene3D" id="3.30.1490.480">
    <property type="entry name" value="Endolytic murein transglycosylase"/>
    <property type="match status" value="1"/>
</dbReference>
<reference evidence="9" key="1">
    <citation type="submission" date="2019-10" db="EMBL/GenBank/DDBJ databases">
        <title>Nonomuraea sp. nov., isolated from Phyllanthus amarus.</title>
        <authorList>
            <person name="Klykleung N."/>
            <person name="Tanasupawat S."/>
        </authorList>
    </citation>
    <scope>NUCLEOTIDE SEQUENCE [LARGE SCALE GENOMIC DNA]</scope>
    <source>
        <strain evidence="9">3MP-10</strain>
    </source>
</reference>
<feature type="compositionally biased region" description="Low complexity" evidence="8">
    <location>
        <begin position="154"/>
        <end position="170"/>
    </location>
</feature>
<comment type="subcellular location">
    <subcellularLocation>
        <location evidence="7">Cell membrane</location>
        <topology evidence="7">Single-pass membrane protein</topology>
    </subcellularLocation>
</comment>
<dbReference type="InterPro" id="IPR003770">
    <property type="entry name" value="MLTG-like"/>
</dbReference>
<evidence type="ECO:0000256" key="4">
    <source>
        <dbReference type="ARBA" id="ARBA00023136"/>
    </source>
</evidence>
<dbReference type="HAMAP" id="MF_02065">
    <property type="entry name" value="MltG"/>
    <property type="match status" value="1"/>
</dbReference>
<feature type="compositionally biased region" description="Basic and acidic residues" evidence="8">
    <location>
        <begin position="308"/>
        <end position="334"/>
    </location>
</feature>
<evidence type="ECO:0000256" key="7">
    <source>
        <dbReference type="HAMAP-Rule" id="MF_02065"/>
    </source>
</evidence>
<comment type="caution">
    <text evidence="9">The sequence shown here is derived from an EMBL/GenBank/DDBJ whole genome shotgun (WGS) entry which is preliminary data.</text>
</comment>
<dbReference type="GO" id="GO:0005886">
    <property type="term" value="C:plasma membrane"/>
    <property type="evidence" value="ECO:0007669"/>
    <property type="project" value="UniProtKB-SubCell"/>
</dbReference>
<dbReference type="OrthoDB" id="9814591at2"/>
<feature type="site" description="Important for catalytic activity" evidence="7">
    <location>
        <position position="561"/>
    </location>
</feature>
<feature type="region of interest" description="Disordered" evidence="8">
    <location>
        <begin position="656"/>
        <end position="685"/>
    </location>
</feature>
<feature type="compositionally biased region" description="Polar residues" evidence="8">
    <location>
        <begin position="182"/>
        <end position="191"/>
    </location>
</feature>
<dbReference type="EMBL" id="VDLY02000014">
    <property type="protein sequence ID" value="KAB8162604.1"/>
    <property type="molecule type" value="Genomic_DNA"/>
</dbReference>
<comment type="function">
    <text evidence="7">Functions as a peptidoglycan terminase that cleaves nascent peptidoglycan strands endolytically to terminate their elongation.</text>
</comment>
<dbReference type="CDD" id="cd08010">
    <property type="entry name" value="MltG_like"/>
    <property type="match status" value="1"/>
</dbReference>
<feature type="compositionally biased region" description="Basic and acidic residues" evidence="8">
    <location>
        <begin position="273"/>
        <end position="282"/>
    </location>
</feature>
<keyword evidence="3 7" id="KW-1133">Transmembrane helix</keyword>
<dbReference type="EC" id="4.2.2.29" evidence="7"/>
<dbReference type="PANTHER" id="PTHR30518">
    <property type="entry name" value="ENDOLYTIC MUREIN TRANSGLYCOSYLASE"/>
    <property type="match status" value="1"/>
</dbReference>
<evidence type="ECO:0000256" key="3">
    <source>
        <dbReference type="ARBA" id="ARBA00022989"/>
    </source>
</evidence>
<feature type="compositionally biased region" description="Gly residues" evidence="8">
    <location>
        <begin position="128"/>
        <end position="153"/>
    </location>
</feature>
<keyword evidence="2 7" id="KW-0812">Transmembrane</keyword>
<keyword evidence="4 7" id="KW-0472">Membrane</keyword>
<comment type="catalytic activity">
    <reaction evidence="7">
        <text>a peptidoglycan chain = a peptidoglycan chain with N-acetyl-1,6-anhydromuramyl-[peptide] at the reducing end + a peptidoglycan chain with N-acetylglucosamine at the non-reducing end.</text>
        <dbReference type="EC" id="4.2.2.29"/>
    </reaction>
</comment>
<dbReference type="NCBIfam" id="TIGR00247">
    <property type="entry name" value="endolytic transglycosylase MltG"/>
    <property type="match status" value="1"/>
</dbReference>
<keyword evidence="1 7" id="KW-1003">Cell membrane</keyword>
<gene>
    <name evidence="7 9" type="primary">mltG</name>
    <name evidence="9" type="ORF">FH607_021440</name>
</gene>
<dbReference type="GO" id="GO:0009252">
    <property type="term" value="P:peptidoglycan biosynthetic process"/>
    <property type="evidence" value="ECO:0007669"/>
    <property type="project" value="UniProtKB-UniRule"/>
</dbReference>
<feature type="compositionally biased region" description="Gly residues" evidence="8">
    <location>
        <begin position="37"/>
        <end position="61"/>
    </location>
</feature>
<keyword evidence="10" id="KW-1185">Reference proteome</keyword>
<proteinExistence type="inferred from homology"/>
<evidence type="ECO:0000256" key="5">
    <source>
        <dbReference type="ARBA" id="ARBA00023239"/>
    </source>
</evidence>
<keyword evidence="6 7" id="KW-0961">Cell wall biogenesis/degradation</keyword>
<accession>A0A5N6A1G6</accession>
<dbReference type="PANTHER" id="PTHR30518:SF2">
    <property type="entry name" value="ENDOLYTIC MUREIN TRANSGLYCOSYLASE"/>
    <property type="match status" value="1"/>
</dbReference>
<evidence type="ECO:0000313" key="9">
    <source>
        <dbReference type="EMBL" id="KAB8162604.1"/>
    </source>
</evidence>
<feature type="transmembrane region" description="Helical" evidence="7">
    <location>
        <begin position="344"/>
        <end position="365"/>
    </location>
</feature>